<dbReference type="PANTHER" id="PTHR34384:SF5">
    <property type="entry name" value="L-2,3-DIAMINOPROPANOATE--CITRATE LIGASE"/>
    <property type="match status" value="1"/>
</dbReference>
<dbReference type="InterPro" id="IPR037455">
    <property type="entry name" value="LucA/IucC-like"/>
</dbReference>
<dbReference type="PROSITE" id="PS50004">
    <property type="entry name" value="C2"/>
    <property type="match status" value="1"/>
</dbReference>
<dbReference type="Gene3D" id="1.10.510.40">
    <property type="match status" value="1"/>
</dbReference>
<dbReference type="InterPro" id="IPR000008">
    <property type="entry name" value="C2_dom"/>
</dbReference>
<feature type="domain" description="C2" evidence="2">
    <location>
        <begin position="619"/>
        <end position="737"/>
    </location>
</feature>
<reference evidence="3" key="1">
    <citation type="submission" date="2014-09" db="EMBL/GenBank/DDBJ databases">
        <title>Genome sequence of the luminous mushroom Mycena chlorophos for searching fungal bioluminescence genes.</title>
        <authorList>
            <person name="Tanaka Y."/>
            <person name="Kasuga D."/>
            <person name="Oba Y."/>
            <person name="Hase S."/>
            <person name="Sato K."/>
            <person name="Oba Y."/>
            <person name="Sakakibara Y."/>
        </authorList>
    </citation>
    <scope>NUCLEOTIDE SEQUENCE</scope>
</reference>
<organism evidence="3 4">
    <name type="scientific">Mycena chlorophos</name>
    <name type="common">Agaric fungus</name>
    <name type="synonym">Agaricus chlorophos</name>
    <dbReference type="NCBI Taxonomy" id="658473"/>
    <lineage>
        <taxon>Eukaryota</taxon>
        <taxon>Fungi</taxon>
        <taxon>Dikarya</taxon>
        <taxon>Basidiomycota</taxon>
        <taxon>Agaricomycotina</taxon>
        <taxon>Agaricomycetes</taxon>
        <taxon>Agaricomycetidae</taxon>
        <taxon>Agaricales</taxon>
        <taxon>Marasmiineae</taxon>
        <taxon>Mycenaceae</taxon>
        <taxon>Mycena</taxon>
    </lineage>
</organism>
<dbReference type="CDD" id="cd22249">
    <property type="entry name" value="UDM1_RNF168_RNF169-like"/>
    <property type="match status" value="1"/>
</dbReference>
<gene>
    <name evidence="3" type="ORF">MCHLO_07461</name>
</gene>
<dbReference type="SUPFAM" id="SSF49562">
    <property type="entry name" value="C2 domain (Calcium/lipid-binding domain, CaLB)"/>
    <property type="match status" value="1"/>
</dbReference>
<feature type="compositionally biased region" description="Basic and acidic residues" evidence="1">
    <location>
        <begin position="1171"/>
        <end position="1207"/>
    </location>
</feature>
<dbReference type="SMART" id="SM00239">
    <property type="entry name" value="C2"/>
    <property type="match status" value="1"/>
</dbReference>
<dbReference type="Proteomes" id="UP000815677">
    <property type="component" value="Unassembled WGS sequence"/>
</dbReference>
<dbReference type="Gene3D" id="2.60.40.150">
    <property type="entry name" value="C2 domain"/>
    <property type="match status" value="1"/>
</dbReference>
<protein>
    <recommendedName>
        <fullName evidence="2">C2 domain-containing protein</fullName>
    </recommendedName>
</protein>
<dbReference type="Pfam" id="PF00168">
    <property type="entry name" value="C2"/>
    <property type="match status" value="1"/>
</dbReference>
<evidence type="ECO:0000313" key="4">
    <source>
        <dbReference type="Proteomes" id="UP000815677"/>
    </source>
</evidence>
<feature type="region of interest" description="Disordered" evidence="1">
    <location>
        <begin position="777"/>
        <end position="1207"/>
    </location>
</feature>
<sequence length="1224" mass="134142">MSTGYNLPPREHAAFAVSSRLISCLVTESLLRAFYVDIPGDVKGTAGLLVVLSTTTSIISEEPDISRALRPDDIFAIVPLHHAPVFKGTPATRTRHGRVVGLVDPLDMVPEIYVVVEVVGESVRDTFSDLVLASLAPPPWDLGTDTKIKKCTDPLELWAKFVGDMLLSESLSTAIADELQSSMDWQRLSYENPPKGLSLTSAPLEWEQSIVAGHPTHPMHRARMCMTAPADYDWYHPQIRFARVPKEDLETQGAFESLSRELMTKAAGLSGTAVPADIPGTLVMPFHEMQLPTIREKFKNVEILEPSIAATAQSSIRTVLIPAMGNLALKVSVNMKISSALRTISHWTADFGPRFSRDIVPNLHIDHKVLSIETEPSSAVYRGVENAVRKHFTAIFREEFQPKEGEGIAVVAALLESGHRGAPAGVSAVEHVFGLDTETKRTKFLDDYLRLVCDAFIPPTLYDGVVFEAHAQNCLLRFNKKTGELLGFVVRDLGGLRIHPATMNASLGTNFQFLPGHCVVTETVEETYPKFYHTLIHNHLQRLIRLLGLHYNGVGWELLRKHLRRLIPRDHGLWKAWMETDVVAGKCLLRMRLQSVHDKMVFSPIPNMLQYRGEAASNDKETLVIDAVLPGMERKTGGVVVVLKAKNLNNKGFWKQDVFGQISLNGDKKQTHVDVKGGQNPEWDEEIRMPIYKDTQEIHRTMEVSVWVKEPRKEESIGAGLVPLEKTLKTGEFDDWVPLELNGVLRGEVYLEMTFYAHAPPPAGHSGGLAVPKANLQRRPSKLSPSERLSRPSRSGSELLPLVNQQPPPATPKPQSPSPPGTRQPSPSPPRHGRESPLPPVPGGPDPHANLPIPSALLSGHPHPQPQGNSLGLTPGGPSGSAPGLTPHVPSVLRPRNPKSSPTPIPGPRVEYNGVVPAPEPDYRSESPPRGYTPVVPPSDTPFGWGADDHANGAPSTFSFPVPNVGGAAQSAHQNAPYPPASYTPSPPNGTPNPAPYPPQNQQPPPQPSFAAQPTYQQPPPQTYQSPPPQAAYQQQPSYPPTPYHPTTYQSPPPPSFTPAPPGAFPPPANDNATGNGNGQDLPDPYLLKRYQSPLPLPPGAENESHHRQRATSHSHAAPVSVPAPRKQTPPPTRHSPPPKHPQQQTQQQQSKPTPASQVNPDNARIQALKQVEEEAARRRAQEKRDRELAMKQAAVEDERKAQEERDLELARQLDRELNLGVGS</sequence>
<dbReference type="InterPro" id="IPR007310">
    <property type="entry name" value="Aerobactin_biosyn_IucA/IucC_N"/>
</dbReference>
<dbReference type="InterPro" id="IPR022770">
    <property type="entry name" value="IucA/IucC-like_C"/>
</dbReference>
<evidence type="ECO:0000256" key="1">
    <source>
        <dbReference type="SAM" id="MobiDB-lite"/>
    </source>
</evidence>
<feature type="compositionally biased region" description="Pro residues" evidence="1">
    <location>
        <begin position="806"/>
        <end position="830"/>
    </location>
</feature>
<feature type="compositionally biased region" description="Pro residues" evidence="1">
    <location>
        <begin position="977"/>
        <end position="1008"/>
    </location>
</feature>
<dbReference type="Pfam" id="PF04183">
    <property type="entry name" value="IucA_IucC"/>
    <property type="match status" value="1"/>
</dbReference>
<proteinExistence type="predicted"/>
<feature type="compositionally biased region" description="Pro residues" evidence="1">
    <location>
        <begin position="1017"/>
        <end position="1030"/>
    </location>
</feature>
<feature type="compositionally biased region" description="Low complexity" evidence="1">
    <location>
        <begin position="1142"/>
        <end position="1155"/>
    </location>
</feature>
<dbReference type="Pfam" id="PF06276">
    <property type="entry name" value="FhuF"/>
    <property type="match status" value="1"/>
</dbReference>
<dbReference type="PANTHER" id="PTHR34384">
    <property type="entry name" value="L-2,3-DIAMINOPROPANOATE--CITRATE LIGASE"/>
    <property type="match status" value="1"/>
</dbReference>
<dbReference type="EMBL" id="DF846343">
    <property type="protein sequence ID" value="GAT50191.1"/>
    <property type="molecule type" value="Genomic_DNA"/>
</dbReference>
<name>A0ABQ0LGL9_MYCCL</name>
<feature type="compositionally biased region" description="Pro residues" evidence="1">
    <location>
        <begin position="1128"/>
        <end position="1141"/>
    </location>
</feature>
<feature type="compositionally biased region" description="Pro residues" evidence="1">
    <location>
        <begin position="1051"/>
        <end position="1069"/>
    </location>
</feature>
<feature type="compositionally biased region" description="Low complexity" evidence="1">
    <location>
        <begin position="782"/>
        <end position="802"/>
    </location>
</feature>
<evidence type="ECO:0000259" key="2">
    <source>
        <dbReference type="PROSITE" id="PS50004"/>
    </source>
</evidence>
<evidence type="ECO:0000313" key="3">
    <source>
        <dbReference type="EMBL" id="GAT50191.1"/>
    </source>
</evidence>
<keyword evidence="4" id="KW-1185">Reference proteome</keyword>
<dbReference type="InterPro" id="IPR035892">
    <property type="entry name" value="C2_domain_sf"/>
</dbReference>
<accession>A0ABQ0LGL9</accession>